<dbReference type="EMBL" id="CM017874">
    <property type="protein sequence ID" value="KAG1335164.1"/>
    <property type="molecule type" value="Genomic_DNA"/>
</dbReference>
<name>A0A8K0I400_COCNU</name>
<dbReference type="PROSITE" id="PS01012">
    <property type="entry name" value="FOLYLPOLYGLU_SYNT_2"/>
    <property type="match status" value="1"/>
</dbReference>
<keyword evidence="3" id="KW-0479">Metal-binding</keyword>
<dbReference type="GO" id="GO:0005737">
    <property type="term" value="C:cytoplasm"/>
    <property type="evidence" value="ECO:0007669"/>
    <property type="project" value="TreeGrafter"/>
</dbReference>
<feature type="domain" description="Mur ligase central" evidence="7">
    <location>
        <begin position="197"/>
        <end position="265"/>
    </location>
</feature>
<dbReference type="Gene3D" id="3.90.190.20">
    <property type="entry name" value="Mur ligase, C-terminal domain"/>
    <property type="match status" value="1"/>
</dbReference>
<dbReference type="AlphaFoldDB" id="A0A8K0I400"/>
<organism evidence="8 9">
    <name type="scientific">Cocos nucifera</name>
    <name type="common">Coconut palm</name>
    <dbReference type="NCBI Taxonomy" id="13894"/>
    <lineage>
        <taxon>Eukaryota</taxon>
        <taxon>Viridiplantae</taxon>
        <taxon>Streptophyta</taxon>
        <taxon>Embryophyta</taxon>
        <taxon>Tracheophyta</taxon>
        <taxon>Spermatophyta</taxon>
        <taxon>Magnoliopsida</taxon>
        <taxon>Liliopsida</taxon>
        <taxon>Arecaceae</taxon>
        <taxon>Arecoideae</taxon>
        <taxon>Cocoseae</taxon>
        <taxon>Attaleinae</taxon>
        <taxon>Cocos</taxon>
    </lineage>
</organism>
<reference evidence="8" key="2">
    <citation type="submission" date="2019-07" db="EMBL/GenBank/DDBJ databases">
        <authorList>
            <person name="Yang Y."/>
            <person name="Bocs S."/>
            <person name="Baudouin L."/>
        </authorList>
    </citation>
    <scope>NUCLEOTIDE SEQUENCE</scope>
    <source>
        <tissue evidence="8">Spear leaf of Hainan Tall coconut</tissue>
    </source>
</reference>
<keyword evidence="2" id="KW-0436">Ligase</keyword>
<sequence length="634" mass="68969">MSEDPELGDFLDYMEKLKNYERSGVPRGAGTDSDDGFDLGRMRRLLQRLGNPHTQFKAKVLDPITGYAQVMMLLSITVDLCVGEVIYRIRCVLLIWKALKYLIADFDSSILAFFLTVAFEHIYPFKYFISELSSKPFIFHPCSPHLLTIRERISLGRNGDPVPAEVLKNVFHQVKGILDQSMELEHGALTHFEVFTALAFFLFSQAKVDIAIIEAGLGGARDATNVICNTELAAAVITSVGEEHLAALGGSLESIAMAKSGIIKHGCPVVYHAYMKNNDNNKKKLEPVHIFHFIHILFEVVIGGPFEPHIEHIIRDRAFLMKSPVISSCDPGIRSALKFSGRSIDLPNLKLRMLGNHQLLNVVTATCTALCLHGQGLLSTLAVQAGLIRSSERSLLRTIWWKVGLIERELLTTISCHCPDGFLKTPGWAISDESIRAGLERTKLLGRSQFLTQDEASAIGLSGTSILIDGAHTEASAKGLADVIRMIHPDGALALVVAMASDKDHLAFAKQLLSDPRPEVVLLTEVTIAGGKSRIASASTLKDVWIRAALDLGIDFMDIGVIDHGKTLEVHKSESGGASDHSPAMLVVCHIGSVSNSIKAASQLLQSRTGNKPSVVVATGSLHVVSSVLAAVHH</sequence>
<dbReference type="Pfam" id="PF08245">
    <property type="entry name" value="Mur_ligase_M"/>
    <property type="match status" value="1"/>
</dbReference>
<evidence type="ECO:0000256" key="1">
    <source>
        <dbReference type="ARBA" id="ARBA00008276"/>
    </source>
</evidence>
<dbReference type="GO" id="GO:0008841">
    <property type="term" value="F:dihydrofolate synthase activity"/>
    <property type="evidence" value="ECO:0007669"/>
    <property type="project" value="TreeGrafter"/>
</dbReference>
<keyword evidence="9" id="KW-1185">Reference proteome</keyword>
<dbReference type="OrthoDB" id="5212574at2759"/>
<dbReference type="SUPFAM" id="SSF53623">
    <property type="entry name" value="MurD-like peptide ligases, catalytic domain"/>
    <property type="match status" value="1"/>
</dbReference>
<comment type="caution">
    <text evidence="8">The sequence shown here is derived from an EMBL/GenBank/DDBJ whole genome shotgun (WGS) entry which is preliminary data.</text>
</comment>
<dbReference type="InterPro" id="IPR036565">
    <property type="entry name" value="Mur-like_cat_sf"/>
</dbReference>
<protein>
    <submittedName>
        <fullName evidence="8">Dihydrofolate synthetase</fullName>
    </submittedName>
</protein>
<dbReference type="PANTHER" id="PTHR11136:SF0">
    <property type="entry name" value="DIHYDROFOLATE SYNTHETASE-RELATED"/>
    <property type="match status" value="1"/>
</dbReference>
<dbReference type="Gene3D" id="3.40.1190.10">
    <property type="entry name" value="Mur-like, catalytic domain"/>
    <property type="match status" value="1"/>
</dbReference>
<keyword evidence="4" id="KW-0547">Nucleotide-binding</keyword>
<reference evidence="8" key="1">
    <citation type="journal article" date="2017" name="Gigascience">
        <title>The genome draft of coconut (Cocos nucifera).</title>
        <authorList>
            <person name="Xiao Y."/>
            <person name="Xu P."/>
            <person name="Fan H."/>
            <person name="Baudouin L."/>
            <person name="Xia W."/>
            <person name="Bocs S."/>
            <person name="Xu J."/>
            <person name="Li Q."/>
            <person name="Guo A."/>
            <person name="Zhou L."/>
            <person name="Li J."/>
            <person name="Wu Y."/>
            <person name="Ma Z."/>
            <person name="Armero A."/>
            <person name="Issali A.E."/>
            <person name="Liu N."/>
            <person name="Peng M."/>
            <person name="Yang Y."/>
        </authorList>
    </citation>
    <scope>NUCLEOTIDE SEQUENCE</scope>
    <source>
        <tissue evidence="8">Spear leaf of Hainan Tall coconut</tissue>
    </source>
</reference>
<dbReference type="GO" id="GO:0004326">
    <property type="term" value="F:tetrahydrofolylpolyglutamate synthase activity"/>
    <property type="evidence" value="ECO:0007669"/>
    <property type="project" value="InterPro"/>
</dbReference>
<evidence type="ECO:0000313" key="9">
    <source>
        <dbReference type="Proteomes" id="UP000797356"/>
    </source>
</evidence>
<dbReference type="PANTHER" id="PTHR11136">
    <property type="entry name" value="FOLYLPOLYGLUTAMATE SYNTHASE-RELATED"/>
    <property type="match status" value="1"/>
</dbReference>
<dbReference type="GO" id="GO:0005524">
    <property type="term" value="F:ATP binding"/>
    <property type="evidence" value="ECO:0007669"/>
    <property type="project" value="UniProtKB-KW"/>
</dbReference>
<dbReference type="Proteomes" id="UP000797356">
    <property type="component" value="Chromosome 3"/>
</dbReference>
<dbReference type="SUPFAM" id="SSF53244">
    <property type="entry name" value="MurD-like peptide ligases, peptide-binding domain"/>
    <property type="match status" value="1"/>
</dbReference>
<gene>
    <name evidence="8" type="ORF">COCNU_03G012830</name>
</gene>
<dbReference type="GO" id="GO:0046872">
    <property type="term" value="F:metal ion binding"/>
    <property type="evidence" value="ECO:0007669"/>
    <property type="project" value="UniProtKB-KW"/>
</dbReference>
<dbReference type="InterPro" id="IPR036615">
    <property type="entry name" value="Mur_ligase_C_dom_sf"/>
</dbReference>
<keyword evidence="6" id="KW-0460">Magnesium</keyword>
<evidence type="ECO:0000256" key="4">
    <source>
        <dbReference type="ARBA" id="ARBA00022741"/>
    </source>
</evidence>
<dbReference type="InterPro" id="IPR013221">
    <property type="entry name" value="Mur_ligase_cen"/>
</dbReference>
<evidence type="ECO:0000313" key="8">
    <source>
        <dbReference type="EMBL" id="KAG1335164.1"/>
    </source>
</evidence>
<evidence type="ECO:0000256" key="5">
    <source>
        <dbReference type="ARBA" id="ARBA00022840"/>
    </source>
</evidence>
<proteinExistence type="inferred from homology"/>
<dbReference type="InterPro" id="IPR001645">
    <property type="entry name" value="Folylpolyglutamate_synth"/>
</dbReference>
<evidence type="ECO:0000259" key="7">
    <source>
        <dbReference type="Pfam" id="PF08245"/>
    </source>
</evidence>
<comment type="similarity">
    <text evidence="1">Belongs to the folylpolyglutamate synthase family.</text>
</comment>
<keyword evidence="5" id="KW-0067">ATP-binding</keyword>
<evidence type="ECO:0000256" key="2">
    <source>
        <dbReference type="ARBA" id="ARBA00022598"/>
    </source>
</evidence>
<dbReference type="InterPro" id="IPR018109">
    <property type="entry name" value="Folylpolyglutamate_synth_CS"/>
</dbReference>
<evidence type="ECO:0000256" key="3">
    <source>
        <dbReference type="ARBA" id="ARBA00022723"/>
    </source>
</evidence>
<accession>A0A8K0I400</accession>
<evidence type="ECO:0000256" key="6">
    <source>
        <dbReference type="ARBA" id="ARBA00022842"/>
    </source>
</evidence>